<dbReference type="InterPro" id="IPR035917">
    <property type="entry name" value="YjbQ-like_sf"/>
</dbReference>
<proteinExistence type="inferred from homology"/>
<dbReference type="FunCoup" id="A0A1Y1YFF9">
    <property type="interactions" value="145"/>
</dbReference>
<sequence length="144" mass="16178">MSWAQANVRFSAKRRGCHLVTDEILAQVPQLKEYKVGMANFFLQHSSASLTINENCDPDVRVDMEMMLNRLAPENAPYIHTMEGADDMPGHVKSSLFGVSLNIPICNGRLALGTWQGIWLCEHRDHGGSRRLVVTLQGEKFPKK</sequence>
<dbReference type="PANTHER" id="PTHR30615:SF8">
    <property type="entry name" value="UPF0047 PROTEIN C4A8.02C"/>
    <property type="match status" value="1"/>
</dbReference>
<dbReference type="PIRSF" id="PIRSF004681">
    <property type="entry name" value="UCP004681"/>
    <property type="match status" value="1"/>
</dbReference>
<dbReference type="PROSITE" id="PS01314">
    <property type="entry name" value="UPF0047"/>
    <property type="match status" value="1"/>
</dbReference>
<dbReference type="Proteomes" id="UP000193498">
    <property type="component" value="Unassembled WGS sequence"/>
</dbReference>
<comment type="caution">
    <text evidence="2">The sequence shown here is derived from an EMBL/GenBank/DDBJ whole genome shotgun (WGS) entry which is preliminary data.</text>
</comment>
<accession>A0A1Y1YFF9</accession>
<reference evidence="2 3" key="1">
    <citation type="submission" date="2016-07" db="EMBL/GenBank/DDBJ databases">
        <title>Pervasive Adenine N6-methylation of Active Genes in Fungi.</title>
        <authorList>
            <consortium name="DOE Joint Genome Institute"/>
            <person name="Mondo S.J."/>
            <person name="Dannebaum R.O."/>
            <person name="Kuo R.C."/>
            <person name="Labutti K."/>
            <person name="Haridas S."/>
            <person name="Kuo A."/>
            <person name="Salamov A."/>
            <person name="Ahrendt S.R."/>
            <person name="Lipzen A."/>
            <person name="Sullivan W."/>
            <person name="Andreopoulos W.B."/>
            <person name="Clum A."/>
            <person name="Lindquist E."/>
            <person name="Daum C."/>
            <person name="Ramamoorthy G.K."/>
            <person name="Gryganskyi A."/>
            <person name="Culley D."/>
            <person name="Magnuson J.K."/>
            <person name="James T.Y."/>
            <person name="O'Malley M.A."/>
            <person name="Stajich J.E."/>
            <person name="Spatafora J.W."/>
            <person name="Visel A."/>
            <person name="Grigoriev I.V."/>
        </authorList>
    </citation>
    <scope>NUCLEOTIDE SEQUENCE [LARGE SCALE GENOMIC DNA]</scope>
    <source>
        <strain evidence="2 3">CBS 931.73</strain>
    </source>
</reference>
<dbReference type="InParanoid" id="A0A1Y1YFF9"/>
<dbReference type="PANTHER" id="PTHR30615">
    <property type="entry name" value="UNCHARACTERIZED PROTEIN YJBQ-RELATED"/>
    <property type="match status" value="1"/>
</dbReference>
<dbReference type="OrthoDB" id="10255963at2759"/>
<dbReference type="Pfam" id="PF01894">
    <property type="entry name" value="YjbQ"/>
    <property type="match status" value="1"/>
</dbReference>
<gene>
    <name evidence="2" type="ORF">K493DRAFT_217763</name>
</gene>
<evidence type="ECO:0000256" key="1">
    <source>
        <dbReference type="ARBA" id="ARBA00005534"/>
    </source>
</evidence>
<keyword evidence="3" id="KW-1185">Reference proteome</keyword>
<organism evidence="2 3">
    <name type="scientific">Basidiobolus meristosporus CBS 931.73</name>
    <dbReference type="NCBI Taxonomy" id="1314790"/>
    <lineage>
        <taxon>Eukaryota</taxon>
        <taxon>Fungi</taxon>
        <taxon>Fungi incertae sedis</taxon>
        <taxon>Zoopagomycota</taxon>
        <taxon>Entomophthoromycotina</taxon>
        <taxon>Basidiobolomycetes</taxon>
        <taxon>Basidiobolales</taxon>
        <taxon>Basidiobolaceae</taxon>
        <taxon>Basidiobolus</taxon>
    </lineage>
</organism>
<name>A0A1Y1YFF9_9FUNG</name>
<dbReference type="STRING" id="1314790.A0A1Y1YFF9"/>
<dbReference type="AlphaFoldDB" id="A0A1Y1YFF9"/>
<protein>
    <submittedName>
        <fullName evidence="2">UPF0047-domain-containing protein</fullName>
    </submittedName>
</protein>
<dbReference type="SUPFAM" id="SSF111038">
    <property type="entry name" value="YjbQ-like"/>
    <property type="match status" value="1"/>
</dbReference>
<dbReference type="NCBIfam" id="TIGR00149">
    <property type="entry name" value="TIGR00149_YjbQ"/>
    <property type="match status" value="1"/>
</dbReference>
<dbReference type="InterPro" id="IPR001602">
    <property type="entry name" value="UPF0047_YjbQ-like"/>
</dbReference>
<dbReference type="Gene3D" id="2.60.120.460">
    <property type="entry name" value="YjbQ-like"/>
    <property type="match status" value="1"/>
</dbReference>
<comment type="similarity">
    <text evidence="1">Belongs to the UPF0047 family.</text>
</comment>
<dbReference type="EMBL" id="MCFE01000157">
    <property type="protein sequence ID" value="ORX96334.1"/>
    <property type="molecule type" value="Genomic_DNA"/>
</dbReference>
<evidence type="ECO:0000313" key="3">
    <source>
        <dbReference type="Proteomes" id="UP000193498"/>
    </source>
</evidence>
<evidence type="ECO:0000313" key="2">
    <source>
        <dbReference type="EMBL" id="ORX96334.1"/>
    </source>
</evidence>